<dbReference type="Pfam" id="PF00058">
    <property type="entry name" value="Ldl_recept_b"/>
    <property type="match status" value="10"/>
</dbReference>
<feature type="region of interest" description="Disordered" evidence="11">
    <location>
        <begin position="1"/>
        <end position="20"/>
    </location>
</feature>
<dbReference type="PANTHER" id="PTHR46513">
    <property type="entry name" value="VITELLOGENIN RECEPTOR-LIKE PROTEIN-RELATED-RELATED"/>
    <property type="match status" value="1"/>
</dbReference>
<dbReference type="InterPro" id="IPR000033">
    <property type="entry name" value="LDLR_classB_rpt"/>
</dbReference>
<feature type="repeat" description="LDL-receptor class B" evidence="10">
    <location>
        <begin position="424"/>
        <end position="466"/>
    </location>
</feature>
<dbReference type="GO" id="GO:0060764">
    <property type="term" value="P:cell-cell signaling involved in mammary gland development"/>
    <property type="evidence" value="ECO:0007669"/>
    <property type="project" value="Ensembl"/>
</dbReference>
<feature type="region of interest" description="Disordered" evidence="11">
    <location>
        <begin position="1331"/>
        <end position="1350"/>
    </location>
</feature>
<dbReference type="GO" id="GO:0046849">
    <property type="term" value="P:bone remodeling"/>
    <property type="evidence" value="ECO:0007669"/>
    <property type="project" value="Ensembl"/>
</dbReference>
<evidence type="ECO:0000256" key="7">
    <source>
        <dbReference type="ARBA" id="ARBA00023170"/>
    </source>
</evidence>
<dbReference type="InParanoid" id="A0A7N5JBA9"/>
<feature type="compositionally biased region" description="Pro residues" evidence="11">
    <location>
        <begin position="1460"/>
        <end position="1471"/>
    </location>
</feature>
<evidence type="ECO:0000313" key="14">
    <source>
        <dbReference type="Ensembl" id="ENSAMEP00000022871.1"/>
    </source>
</evidence>
<evidence type="ECO:0000313" key="15">
    <source>
        <dbReference type="Proteomes" id="UP000008912"/>
    </source>
</evidence>
<proteinExistence type="predicted"/>
<dbReference type="FunFam" id="4.10.400.10:FF:000076">
    <property type="entry name" value="Low-density lipoprotein receptor-related protein"/>
    <property type="match status" value="1"/>
</dbReference>
<evidence type="ECO:0000256" key="2">
    <source>
        <dbReference type="ARBA" id="ARBA00022536"/>
    </source>
</evidence>
<dbReference type="GO" id="GO:0045944">
    <property type="term" value="P:positive regulation of transcription by RNA polymerase II"/>
    <property type="evidence" value="ECO:0007669"/>
    <property type="project" value="Ensembl"/>
</dbReference>
<dbReference type="GO" id="GO:0042074">
    <property type="term" value="P:cell migration involved in gastrulation"/>
    <property type="evidence" value="ECO:0007669"/>
    <property type="project" value="Ensembl"/>
</dbReference>
<feature type="repeat" description="LDL-receptor class B" evidence="10">
    <location>
        <begin position="511"/>
        <end position="553"/>
    </location>
</feature>
<feature type="repeat" description="LDL-receptor class B" evidence="10">
    <location>
        <begin position="116"/>
        <end position="158"/>
    </location>
</feature>
<dbReference type="GO" id="GO:0035426">
    <property type="term" value="P:extracellular matrix-cell signaling"/>
    <property type="evidence" value="ECO:0007669"/>
    <property type="project" value="Ensembl"/>
</dbReference>
<evidence type="ECO:0000256" key="3">
    <source>
        <dbReference type="ARBA" id="ARBA00022583"/>
    </source>
</evidence>
<dbReference type="GO" id="GO:0002053">
    <property type="term" value="P:positive regulation of mesenchymal cell proliferation"/>
    <property type="evidence" value="ECO:0007669"/>
    <property type="project" value="Ensembl"/>
</dbReference>
<dbReference type="GO" id="GO:0060444">
    <property type="term" value="P:branching involved in mammary gland duct morphogenesis"/>
    <property type="evidence" value="ECO:0007669"/>
    <property type="project" value="Ensembl"/>
</dbReference>
<dbReference type="Pfam" id="PF00057">
    <property type="entry name" value="Ldl_recept_a"/>
    <property type="match status" value="2"/>
</dbReference>
<feature type="region of interest" description="Disordered" evidence="11">
    <location>
        <begin position="1424"/>
        <end position="1471"/>
    </location>
</feature>
<dbReference type="GO" id="GO:0015026">
    <property type="term" value="F:coreceptor activity"/>
    <property type="evidence" value="ECO:0007669"/>
    <property type="project" value="Ensembl"/>
</dbReference>
<reference evidence="14" key="2">
    <citation type="submission" date="2025-08" db="UniProtKB">
        <authorList>
            <consortium name="Ensembl"/>
        </authorList>
    </citation>
    <scope>IDENTIFICATION</scope>
</reference>
<feature type="repeat" description="LDL-receptor class B" evidence="10">
    <location>
        <begin position="636"/>
        <end position="678"/>
    </location>
</feature>
<dbReference type="InterPro" id="IPR036055">
    <property type="entry name" value="LDL_receptor-like_sf"/>
</dbReference>
<evidence type="ECO:0000256" key="4">
    <source>
        <dbReference type="ARBA" id="ARBA00022737"/>
    </source>
</evidence>
<keyword evidence="6 9" id="KW-1015">Disulfide bond</keyword>
<dbReference type="SUPFAM" id="SSF63825">
    <property type="entry name" value="YWTD domain"/>
    <property type="match status" value="4"/>
</dbReference>
<evidence type="ECO:0000259" key="13">
    <source>
        <dbReference type="SMART" id="SM00181"/>
    </source>
</evidence>
<evidence type="ECO:0000256" key="1">
    <source>
        <dbReference type="ARBA" id="ARBA00004167"/>
    </source>
</evidence>
<dbReference type="GO" id="GO:0045840">
    <property type="term" value="P:positive regulation of mitotic nuclear division"/>
    <property type="evidence" value="ECO:0007669"/>
    <property type="project" value="Ensembl"/>
</dbReference>
<feature type="repeat" description="LDL-receptor class B" evidence="10">
    <location>
        <begin position="981"/>
        <end position="1023"/>
    </location>
</feature>
<keyword evidence="4" id="KW-0677">Repeat</keyword>
<dbReference type="InterPro" id="IPR011042">
    <property type="entry name" value="6-blade_b-propeller_TolB-like"/>
</dbReference>
<accession>A0A7N5JBA9</accession>
<dbReference type="GO" id="GO:1990963">
    <property type="term" value="P:establishment of blood-retinal barrier"/>
    <property type="evidence" value="ECO:0007669"/>
    <property type="project" value="Ensembl"/>
</dbReference>
<dbReference type="GO" id="GO:0045668">
    <property type="term" value="P:negative regulation of osteoblast differentiation"/>
    <property type="evidence" value="ECO:0007669"/>
    <property type="project" value="Ensembl"/>
</dbReference>
<feature type="repeat" description="LDL-receptor class B" evidence="10">
    <location>
        <begin position="203"/>
        <end position="245"/>
    </location>
</feature>
<dbReference type="GO" id="GO:0042733">
    <property type="term" value="P:embryonic digit morphogenesis"/>
    <property type="evidence" value="ECO:0007669"/>
    <property type="project" value="Ensembl"/>
</dbReference>
<dbReference type="GO" id="GO:1902262">
    <property type="term" value="P:apoptotic process involved in blood vessel morphogenesis"/>
    <property type="evidence" value="ECO:0007669"/>
    <property type="project" value="Ensembl"/>
</dbReference>
<dbReference type="PROSITE" id="PS01209">
    <property type="entry name" value="LDLRA_1"/>
    <property type="match status" value="1"/>
</dbReference>
<dbReference type="GO" id="GO:0008217">
    <property type="term" value="P:regulation of blood pressure"/>
    <property type="evidence" value="ECO:0007669"/>
    <property type="project" value="Ensembl"/>
</dbReference>
<evidence type="ECO:0000256" key="8">
    <source>
        <dbReference type="ARBA" id="ARBA00023180"/>
    </source>
</evidence>
<feature type="disulfide bond" evidence="9">
    <location>
        <begin position="1137"/>
        <end position="1152"/>
    </location>
</feature>
<feature type="region of interest" description="Disordered" evidence="11">
    <location>
        <begin position="862"/>
        <end position="883"/>
    </location>
</feature>
<dbReference type="GO" id="GO:0060042">
    <property type="term" value="P:retina morphogenesis in camera-type eye"/>
    <property type="evidence" value="ECO:0007669"/>
    <property type="project" value="Ensembl"/>
</dbReference>
<feature type="repeat" description="LDL-receptor class B" evidence="10">
    <location>
        <begin position="159"/>
        <end position="202"/>
    </location>
</feature>
<dbReference type="GO" id="GO:0001702">
    <property type="term" value="P:gastrulation with mouth forming second"/>
    <property type="evidence" value="ECO:0007669"/>
    <property type="project" value="Ensembl"/>
</dbReference>
<feature type="compositionally biased region" description="Polar residues" evidence="11">
    <location>
        <begin position="868"/>
        <end position="880"/>
    </location>
</feature>
<dbReference type="FunFam" id="2.120.10.30:FF:000024">
    <property type="entry name" value="Low-density lipoprotein receptor-related protein"/>
    <property type="match status" value="1"/>
</dbReference>
<dbReference type="GO" id="GO:0017147">
    <property type="term" value="F:Wnt-protein binding"/>
    <property type="evidence" value="ECO:0007669"/>
    <property type="project" value="Ensembl"/>
</dbReference>
<reference evidence="14 15" key="1">
    <citation type="journal article" date="2010" name="Nature">
        <title>The sequence and de novo assembly of the giant panda genome.</title>
        <authorList>
            <person name="Li R."/>
            <person name="Fan W."/>
            <person name="Tian G."/>
            <person name="Zhu H."/>
            <person name="He L."/>
            <person name="Cai J."/>
            <person name="Huang Q."/>
            <person name="Cai Q."/>
            <person name="Li B."/>
            <person name="Bai Y."/>
            <person name="Zhang Z."/>
            <person name="Zhang Y."/>
            <person name="Wang W."/>
            <person name="Li J."/>
            <person name="Wei F."/>
            <person name="Li H."/>
            <person name="Jian M."/>
            <person name="Li J."/>
            <person name="Zhang Z."/>
            <person name="Nielsen R."/>
            <person name="Li D."/>
            <person name="Gu W."/>
            <person name="Yang Z."/>
            <person name="Xuan Z."/>
            <person name="Ryder O.A."/>
            <person name="Leung F.C."/>
            <person name="Zhou Y."/>
            <person name="Cao J."/>
            <person name="Sun X."/>
            <person name="Fu Y."/>
            <person name="Fang X."/>
            <person name="Guo X."/>
            <person name="Wang B."/>
            <person name="Hou R."/>
            <person name="Shen F."/>
            <person name="Mu B."/>
            <person name="Ni P."/>
            <person name="Lin R."/>
            <person name="Qian W."/>
            <person name="Wang G."/>
            <person name="Yu C."/>
            <person name="Nie W."/>
            <person name="Wang J."/>
            <person name="Wu Z."/>
            <person name="Liang H."/>
            <person name="Min J."/>
            <person name="Wu Q."/>
            <person name="Cheng S."/>
            <person name="Ruan J."/>
            <person name="Wang M."/>
            <person name="Shi Z."/>
            <person name="Wen M."/>
            <person name="Liu B."/>
            <person name="Ren X."/>
            <person name="Zheng H."/>
            <person name="Dong D."/>
            <person name="Cook K."/>
            <person name="Shan G."/>
            <person name="Zhang H."/>
            <person name="Kosiol C."/>
            <person name="Xie X."/>
            <person name="Lu Z."/>
            <person name="Zheng H."/>
            <person name="Li Y."/>
            <person name="Steiner C.C."/>
            <person name="Lam T.T."/>
            <person name="Lin S."/>
            <person name="Zhang Q."/>
            <person name="Li G."/>
            <person name="Tian J."/>
            <person name="Gong T."/>
            <person name="Liu H."/>
            <person name="Zhang D."/>
            <person name="Fang L."/>
            <person name="Ye C."/>
            <person name="Zhang J."/>
            <person name="Hu W."/>
            <person name="Xu A."/>
            <person name="Ren Y."/>
            <person name="Zhang G."/>
            <person name="Bruford M.W."/>
            <person name="Li Q."/>
            <person name="Ma L."/>
            <person name="Guo Y."/>
            <person name="An N."/>
            <person name="Hu Y."/>
            <person name="Zheng Y."/>
            <person name="Shi Y."/>
            <person name="Li Z."/>
            <person name="Liu Q."/>
            <person name="Chen Y."/>
            <person name="Zhao J."/>
            <person name="Qu N."/>
            <person name="Zhao S."/>
            <person name="Tian F."/>
            <person name="Wang X."/>
            <person name="Wang H."/>
            <person name="Xu L."/>
            <person name="Liu X."/>
            <person name="Vinar T."/>
            <person name="Wang Y."/>
            <person name="Lam T.W."/>
            <person name="Yiu S.M."/>
            <person name="Liu S."/>
            <person name="Zhang H."/>
            <person name="Li D."/>
            <person name="Huang Y."/>
            <person name="Wang X."/>
            <person name="Yang G."/>
            <person name="Jiang Z."/>
            <person name="Wang J."/>
            <person name="Qin N."/>
            <person name="Li L."/>
            <person name="Li J."/>
            <person name="Bolund L."/>
            <person name="Kristiansen K."/>
            <person name="Wong G.K."/>
            <person name="Olson M."/>
            <person name="Zhang X."/>
            <person name="Li S."/>
            <person name="Yang H."/>
            <person name="Wang J."/>
            <person name="Wang J."/>
        </authorList>
    </citation>
    <scope>NUCLEOTIDE SEQUENCE [LARGE SCALE GENOMIC DNA]</scope>
</reference>
<dbReference type="GeneTree" id="ENSGT00940000156574"/>
<dbReference type="FunFam" id="4.10.400.10:FF:000016">
    <property type="entry name" value="Low-density lipoprotein receptor-related protein 6"/>
    <property type="match status" value="1"/>
</dbReference>
<dbReference type="PROSITE" id="PS51120">
    <property type="entry name" value="LDLRB"/>
    <property type="match status" value="11"/>
</dbReference>
<evidence type="ECO:0000256" key="6">
    <source>
        <dbReference type="ARBA" id="ARBA00023157"/>
    </source>
</evidence>
<keyword evidence="2" id="KW-0245">EGF-like domain</keyword>
<dbReference type="GO" id="GO:0042981">
    <property type="term" value="P:regulation of apoptotic process"/>
    <property type="evidence" value="ECO:0007669"/>
    <property type="project" value="Ensembl"/>
</dbReference>
<dbReference type="GO" id="GO:0009952">
    <property type="term" value="P:anterior/posterior pattern specification"/>
    <property type="evidence" value="ECO:0007669"/>
    <property type="project" value="Ensembl"/>
</dbReference>
<reference evidence="14" key="3">
    <citation type="submission" date="2025-09" db="UniProtKB">
        <authorList>
            <consortium name="Ensembl"/>
        </authorList>
    </citation>
    <scope>IDENTIFICATION</scope>
</reference>
<dbReference type="InterPro" id="IPR000742">
    <property type="entry name" value="EGF"/>
</dbReference>
<dbReference type="GO" id="GO:0042632">
    <property type="term" value="P:cholesterol homeostasis"/>
    <property type="evidence" value="ECO:0007669"/>
    <property type="project" value="Ensembl"/>
</dbReference>
<feature type="repeat" description="LDL-receptor class B" evidence="10">
    <location>
        <begin position="467"/>
        <end position="510"/>
    </location>
</feature>
<dbReference type="FunFam" id="2.120.10.30:FF:000017">
    <property type="entry name" value="Low-density lipoprotein receptor-related protein 6"/>
    <property type="match status" value="1"/>
</dbReference>
<dbReference type="FunFam" id="2.120.10.30:FF:000162">
    <property type="entry name" value="LDL receptor related protein 5 like"/>
    <property type="match status" value="1"/>
</dbReference>
<evidence type="ECO:0000256" key="5">
    <source>
        <dbReference type="ARBA" id="ARBA00023136"/>
    </source>
</evidence>
<dbReference type="GO" id="GO:0110135">
    <property type="term" value="P:Norrin signaling pathway"/>
    <property type="evidence" value="ECO:0007669"/>
    <property type="project" value="Ensembl"/>
</dbReference>
<feature type="disulfide bond" evidence="9">
    <location>
        <begin position="1199"/>
        <end position="1217"/>
    </location>
</feature>
<dbReference type="FunFam" id="2.10.25.10:FF:000314">
    <property type="entry name" value="Low-density lipoprotein receptor-related protein"/>
    <property type="match status" value="1"/>
</dbReference>
<organism evidence="14 15">
    <name type="scientific">Ailuropoda melanoleuca</name>
    <name type="common">Giant panda</name>
    <dbReference type="NCBI Taxonomy" id="9646"/>
    <lineage>
        <taxon>Eukaryota</taxon>
        <taxon>Metazoa</taxon>
        <taxon>Chordata</taxon>
        <taxon>Craniata</taxon>
        <taxon>Vertebrata</taxon>
        <taxon>Euteleostomi</taxon>
        <taxon>Mammalia</taxon>
        <taxon>Eutheria</taxon>
        <taxon>Laurasiatheria</taxon>
        <taxon>Carnivora</taxon>
        <taxon>Caniformia</taxon>
        <taxon>Ursidae</taxon>
        <taxon>Ailuropoda</taxon>
    </lineage>
</organism>
<keyword evidence="5 12" id="KW-0472">Membrane</keyword>
<dbReference type="GO" id="GO:0098609">
    <property type="term" value="P:cell-cell adhesion"/>
    <property type="evidence" value="ECO:0007669"/>
    <property type="project" value="Ensembl"/>
</dbReference>
<dbReference type="PRINTS" id="PR00261">
    <property type="entry name" value="LDLRECEPTOR"/>
</dbReference>
<evidence type="ECO:0000256" key="12">
    <source>
        <dbReference type="SAM" id="Phobius"/>
    </source>
</evidence>
<dbReference type="SUPFAM" id="SSF57196">
    <property type="entry name" value="EGF/Laminin"/>
    <property type="match status" value="2"/>
</dbReference>
<feature type="domain" description="EGF-like" evidence="13">
    <location>
        <begin position="294"/>
        <end position="333"/>
    </location>
</feature>
<keyword evidence="8" id="KW-0325">Glycoprotein</keyword>
<dbReference type="CDD" id="cd00112">
    <property type="entry name" value="LDLa"/>
    <property type="match status" value="2"/>
</dbReference>
<name>A0A7N5JBA9_AILME</name>
<comment type="subcellular location">
    <subcellularLocation>
        <location evidence="1">Membrane</location>
        <topology evidence="1">Single-pass membrane protein</topology>
    </subcellularLocation>
</comment>
<dbReference type="SMART" id="SM00181">
    <property type="entry name" value="EGF"/>
    <property type="match status" value="2"/>
</dbReference>
<protein>
    <submittedName>
        <fullName evidence="14">LDL receptor related protein 5</fullName>
    </submittedName>
</protein>
<dbReference type="InterPro" id="IPR050778">
    <property type="entry name" value="Cueball_EGF_LRP_Nidogen"/>
</dbReference>
<keyword evidence="12" id="KW-0812">Transmembrane</keyword>
<dbReference type="Pfam" id="PF14670">
    <property type="entry name" value="FXa_inhibition"/>
    <property type="match status" value="2"/>
</dbReference>
<dbReference type="GO" id="GO:0033687">
    <property type="term" value="P:osteoblast proliferation"/>
    <property type="evidence" value="ECO:0007669"/>
    <property type="project" value="Ensembl"/>
</dbReference>
<keyword evidence="3" id="KW-0254">Endocytosis</keyword>
<dbReference type="GO" id="GO:0010467">
    <property type="term" value="P:gene expression"/>
    <property type="evidence" value="ECO:0007669"/>
    <property type="project" value="Ensembl"/>
</dbReference>
<dbReference type="GO" id="GO:0060070">
    <property type="term" value="P:canonical Wnt signaling pathway"/>
    <property type="evidence" value="ECO:0007669"/>
    <property type="project" value="Ensembl"/>
</dbReference>
<dbReference type="GO" id="GO:0045669">
    <property type="term" value="P:positive regulation of osteoblast differentiation"/>
    <property type="evidence" value="ECO:0007669"/>
    <property type="project" value="Ensembl"/>
</dbReference>
<dbReference type="SUPFAM" id="SSF57424">
    <property type="entry name" value="LDL receptor-like module"/>
    <property type="match status" value="2"/>
</dbReference>
<dbReference type="GO" id="GO:0060033">
    <property type="term" value="P:anatomical structure regression"/>
    <property type="evidence" value="ECO:0007669"/>
    <property type="project" value="Ensembl"/>
</dbReference>
<dbReference type="GO" id="GO:0061178">
    <property type="term" value="P:regulation of insulin secretion involved in cellular response to glucose stimulus"/>
    <property type="evidence" value="ECO:0007669"/>
    <property type="project" value="Ensembl"/>
</dbReference>
<keyword evidence="7" id="KW-0675">Receptor</keyword>
<dbReference type="InterPro" id="IPR002172">
    <property type="entry name" value="LDrepeatLR_classA_rpt"/>
</dbReference>
<dbReference type="GO" id="GO:0043235">
    <property type="term" value="C:receptor complex"/>
    <property type="evidence" value="ECO:0007669"/>
    <property type="project" value="Ensembl"/>
</dbReference>
<feature type="domain" description="EGF-like" evidence="13">
    <location>
        <begin position="1073"/>
        <end position="1111"/>
    </location>
</feature>
<feature type="repeat" description="LDL-receptor class B" evidence="10">
    <location>
        <begin position="936"/>
        <end position="980"/>
    </location>
</feature>
<dbReference type="GO" id="GO:0061304">
    <property type="term" value="P:retinal blood vessel morphogenesis"/>
    <property type="evidence" value="ECO:0007669"/>
    <property type="project" value="Ensembl"/>
</dbReference>
<dbReference type="GO" id="GO:0008203">
    <property type="term" value="P:cholesterol metabolic process"/>
    <property type="evidence" value="ECO:0007669"/>
    <property type="project" value="Ensembl"/>
</dbReference>
<dbReference type="GO" id="GO:0060612">
    <property type="term" value="P:adipose tissue development"/>
    <property type="evidence" value="ECO:0007669"/>
    <property type="project" value="Ensembl"/>
</dbReference>
<dbReference type="GO" id="GO:0035019">
    <property type="term" value="P:somatic stem cell population maintenance"/>
    <property type="evidence" value="ECO:0007669"/>
    <property type="project" value="Ensembl"/>
</dbReference>
<dbReference type="GO" id="GO:0008078">
    <property type="term" value="P:mesodermal cell migration"/>
    <property type="evidence" value="ECO:0007669"/>
    <property type="project" value="Ensembl"/>
</dbReference>
<dbReference type="GO" id="GO:0045600">
    <property type="term" value="P:positive regulation of fat cell differentiation"/>
    <property type="evidence" value="ECO:0007669"/>
    <property type="project" value="Ensembl"/>
</dbReference>
<dbReference type="PANTHER" id="PTHR46513:SF16">
    <property type="entry name" value="LOW-DENSITY LIPOPROTEIN RECEPTOR-RELATED PROTEIN 5"/>
    <property type="match status" value="1"/>
</dbReference>
<dbReference type="GO" id="GO:0002076">
    <property type="term" value="P:osteoblast development"/>
    <property type="evidence" value="ECO:0007669"/>
    <property type="project" value="Ensembl"/>
</dbReference>
<dbReference type="PROSITE" id="PS50068">
    <property type="entry name" value="LDLRA_2"/>
    <property type="match status" value="2"/>
</dbReference>
<dbReference type="Gene3D" id="2.120.10.30">
    <property type="entry name" value="TolB, C-terminal domain"/>
    <property type="match status" value="4"/>
</dbReference>
<dbReference type="GO" id="GO:0006897">
    <property type="term" value="P:endocytosis"/>
    <property type="evidence" value="ECO:0007669"/>
    <property type="project" value="UniProtKB-KW"/>
</dbReference>
<evidence type="ECO:0000256" key="10">
    <source>
        <dbReference type="PROSITE-ProRule" id="PRU00461"/>
    </source>
</evidence>
<keyword evidence="12" id="KW-1133">Transmembrane helix</keyword>
<dbReference type="GO" id="GO:0060856">
    <property type="term" value="P:establishment of blood-brain barrier"/>
    <property type="evidence" value="ECO:0007669"/>
    <property type="project" value="Ensembl"/>
</dbReference>
<feature type="transmembrane region" description="Helical" evidence="12">
    <location>
        <begin position="1242"/>
        <end position="1263"/>
    </location>
</feature>
<gene>
    <name evidence="14" type="primary">LRP5</name>
</gene>
<dbReference type="GO" id="GO:0005886">
    <property type="term" value="C:plasma membrane"/>
    <property type="evidence" value="ECO:0007669"/>
    <property type="project" value="Ensembl"/>
</dbReference>
<dbReference type="Gene3D" id="4.10.400.10">
    <property type="entry name" value="Low-density Lipoprotein Receptor"/>
    <property type="match status" value="3"/>
</dbReference>
<feature type="disulfide bond" evidence="9">
    <location>
        <begin position="1211"/>
        <end position="1226"/>
    </location>
</feature>
<dbReference type="GO" id="GO:0042813">
    <property type="term" value="F:Wnt receptor activity"/>
    <property type="evidence" value="ECO:0007669"/>
    <property type="project" value="Ensembl"/>
</dbReference>
<dbReference type="GO" id="GO:0048539">
    <property type="term" value="P:bone marrow development"/>
    <property type="evidence" value="ECO:0007669"/>
    <property type="project" value="Ensembl"/>
</dbReference>
<feature type="disulfide bond" evidence="9">
    <location>
        <begin position="1192"/>
        <end position="1204"/>
    </location>
</feature>
<evidence type="ECO:0000256" key="11">
    <source>
        <dbReference type="SAM" id="MobiDB-lite"/>
    </source>
</evidence>
<dbReference type="GO" id="GO:0033690">
    <property type="term" value="P:positive regulation of osteoblast proliferation"/>
    <property type="evidence" value="ECO:0007669"/>
    <property type="project" value="Ensembl"/>
</dbReference>
<dbReference type="Ensembl" id="ENSAMET00000041447.1">
    <property type="protein sequence ID" value="ENSAMEP00000022871.1"/>
    <property type="gene ID" value="ENSAMEG00000001320.2"/>
</dbReference>
<keyword evidence="15" id="KW-1185">Reference proteome</keyword>
<dbReference type="FunFam" id="2.120.10.30:FF:000353">
    <property type="entry name" value="Uncharacterized protein"/>
    <property type="match status" value="1"/>
</dbReference>
<dbReference type="GO" id="GO:0006865">
    <property type="term" value="P:amino acid transport"/>
    <property type="evidence" value="ECO:0007669"/>
    <property type="project" value="Ensembl"/>
</dbReference>
<comment type="caution">
    <text evidence="9">Lacks conserved residue(s) required for the propagation of feature annotation.</text>
</comment>
<feature type="repeat" description="LDL-receptor class B" evidence="10">
    <location>
        <begin position="381"/>
        <end position="423"/>
    </location>
</feature>
<dbReference type="InterPro" id="IPR023415">
    <property type="entry name" value="LDLR_class-A_CS"/>
</dbReference>
<dbReference type="SMART" id="SM00135">
    <property type="entry name" value="LY"/>
    <property type="match status" value="18"/>
</dbReference>
<dbReference type="SMART" id="SM00192">
    <property type="entry name" value="LDLa"/>
    <property type="match status" value="2"/>
</dbReference>
<dbReference type="Proteomes" id="UP000008912">
    <property type="component" value="Unassembled WGS sequence"/>
</dbReference>
<dbReference type="GO" id="GO:0060349">
    <property type="term" value="P:bone morphogenesis"/>
    <property type="evidence" value="ECO:0007669"/>
    <property type="project" value="Ensembl"/>
</dbReference>
<evidence type="ECO:0000256" key="9">
    <source>
        <dbReference type="PROSITE-ProRule" id="PRU00124"/>
    </source>
</evidence>
<dbReference type="Gene3D" id="2.10.25.10">
    <property type="entry name" value="Laminin"/>
    <property type="match status" value="1"/>
</dbReference>
<feature type="repeat" description="LDL-receptor class B" evidence="10">
    <location>
        <begin position="679"/>
        <end position="720"/>
    </location>
</feature>
<sequence length="1471" mass="162685">MGAGVRLGGARSTWGPRSSPFASAPAASPLLLFANRRDVRLVDAGGVKLESTVVVSGLEDAAAVDFQFSKGAVYWTDVSEEAIKQTYLNQTGVAVQNVVISGLVSPDGLACDWVGKKLYWTDSETNRIEVANLNGTSRKVLFWQDLDQPRAIALDPAHGYMYWTDWGETPRIERAGMDGSTRKIIVDSDIYWPNGLTIDLEEQKLYWADAKLSFIHRANLDGSFRQKVVEGSLTHPFALTLSGDTLYWTDWQTRSIHACNKRTGEKRKEILSALYSPMDIQVLSSERQPYFHTRCAEDNGGCSHLCLLSPREPFYTCACPTGVQLQDNGKTCKAGAEEVLLLARRTDLRRISLDTPDFTDIVLQVDDIRHAIAIDYDPLEGYVYWTDDEVRAIRRAYLDGSGAQTLVNTEINDPDGIAVDWVARNLYWTDTGTDRIEVTRLNGTSRKILVSEDLDEPRAIVLHPVMGLMYWTDWGENPKIECAHLDGQERHILVNTSLGWPNGLALDLQEGKLYWGDAKTDKIEVINVDGTKRRTLLEDKLPHIFGFTLLGDFIYWTDWQRRSIERVHKVKASRDVIIDQLPDLMGLKAVNVAKVVGESVQPPAAGEPSLLAPGRSSGLVAVLQSMARPALPVSSSYIYWTEWGGKPRIVRAFMDGTNCMTLVDKVGRANDLTIDYVDQRLYWTDLDTNMIESSDMLGQERVVIADDLPHPFGLTQYSDYIYWTDWNLHSIERADKTSGRNRTLIQGHLDFVMDILVFHSSRQDGLNDCMHNNGQCGQLCLAIPGGHRCGSPSSLCPILAPTAFLLFSQKCAISRMIPDDQHSPDLILPLHGLRNVKAIDYDPLDKFIYWVDGRQNIKRAKDDGTQPFVLTSPSQSQNPDRQPHDLSIDIYSRTLFWTCEATNTINVHRLNGDAMGVVLRGDRDKPRAIVVNAERGYLYFTNMQDRAAKIERAALDGTEREVLFTTGLIRPVALVVDNRLGKLFWVDADLKRIESCDLSGANRLTLEDANIVQPVGLTVLGKHLYWIDRQQQMIERVEKTTGDKRTRVQGRVAHLTGIHAVEDVSLEEFSAHPCARDNGGCSHICIAKGDGTPRCSCPVHLVLLQNLLTCGEPPTCSPDQFACATGEIDCIPGAWRCDGFPECDDQSDEEGCPVCSAAQFPCARGQCVDLRLRCDGEADSSLNARLLLAAVCLPNQFRCASGQCVLIKQQCDSFPDCIDGSDELMCEITKPPSDDSPAHSSAIGPVIGIILSLFVMGGVYFVCQRVVCQRYAGANGPFPHEYVSGTPHVPLNFIAPGSSQHGPFTGISCGKSMMSSVSLMGGRGGVPLYDRNHVTGASSSSSSSTKATLYPPILNPPPSPATDPSLYNVDVFYSSNIPTTTRPYRPYIIRGMAPPTTPCSTDVCDSDYSANRWKASKYYLDLNSDSDPYPPPPTPHSQYLSAEDSCPPSPATERSYFHLFPPPPSPCTDSS</sequence>
<dbReference type="GO" id="GO:0006007">
    <property type="term" value="P:glucose catabolic process"/>
    <property type="evidence" value="ECO:0007669"/>
    <property type="project" value="Ensembl"/>
</dbReference>